<dbReference type="Gene3D" id="3.30.1240.10">
    <property type="match status" value="1"/>
</dbReference>
<dbReference type="RefSeq" id="WP_060583621.1">
    <property type="nucleotide sequence ID" value="NZ_CP013067.1"/>
</dbReference>
<dbReference type="GO" id="GO:0000287">
    <property type="term" value="F:magnesium ion binding"/>
    <property type="evidence" value="ECO:0007669"/>
    <property type="project" value="TreeGrafter"/>
</dbReference>
<organism evidence="1 2">
    <name type="scientific">Aeromonas schubertii</name>
    <dbReference type="NCBI Taxonomy" id="652"/>
    <lineage>
        <taxon>Bacteria</taxon>
        <taxon>Pseudomonadati</taxon>
        <taxon>Pseudomonadota</taxon>
        <taxon>Gammaproteobacteria</taxon>
        <taxon>Aeromonadales</taxon>
        <taxon>Aeromonadaceae</taxon>
        <taxon>Aeromonas</taxon>
    </lineage>
</organism>
<dbReference type="Gene3D" id="3.40.50.1000">
    <property type="entry name" value="HAD superfamily/HAD-like"/>
    <property type="match status" value="1"/>
</dbReference>
<dbReference type="AlphaFoldDB" id="A0A0S2SJL1"/>
<dbReference type="InterPro" id="IPR023214">
    <property type="entry name" value="HAD_sf"/>
</dbReference>
<dbReference type="SFLD" id="SFLDG01144">
    <property type="entry name" value="C2.B.4:_PGP_Like"/>
    <property type="match status" value="1"/>
</dbReference>
<dbReference type="Pfam" id="PF08282">
    <property type="entry name" value="Hydrolase_3"/>
    <property type="match status" value="1"/>
</dbReference>
<dbReference type="Proteomes" id="UP000058114">
    <property type="component" value="Chromosome"/>
</dbReference>
<dbReference type="GO" id="GO:0016791">
    <property type="term" value="F:phosphatase activity"/>
    <property type="evidence" value="ECO:0007669"/>
    <property type="project" value="UniProtKB-ARBA"/>
</dbReference>
<dbReference type="PATRIC" id="fig|652.5.peg.310"/>
<reference evidence="1 2" key="2">
    <citation type="journal article" date="2016" name="Genome Announc.">
        <title>Complete Genome Sequence of the Highly Virulent Aeromonas schubertii Strain WL1483, Isolated from Diseased Snakehead Fish (Channa argus) in China.</title>
        <authorList>
            <person name="Liu L."/>
            <person name="Li N."/>
            <person name="Zhang D."/>
            <person name="Fu X."/>
            <person name="Shi C."/>
            <person name="Lin Q."/>
            <person name="Hao G."/>
        </authorList>
    </citation>
    <scope>NUCLEOTIDE SEQUENCE [LARGE SCALE GENOMIC DNA]</scope>
    <source>
        <strain evidence="1 2">WL1483</strain>
    </source>
</reference>
<proteinExistence type="predicted"/>
<dbReference type="InterPro" id="IPR036412">
    <property type="entry name" value="HAD-like_sf"/>
</dbReference>
<dbReference type="NCBIfam" id="TIGR01484">
    <property type="entry name" value="HAD-SF-IIB"/>
    <property type="match status" value="1"/>
</dbReference>
<dbReference type="CDD" id="cd07516">
    <property type="entry name" value="HAD_Pase"/>
    <property type="match status" value="1"/>
</dbReference>
<dbReference type="PROSITE" id="PS01229">
    <property type="entry name" value="COF_2"/>
    <property type="match status" value="1"/>
</dbReference>
<dbReference type="PANTHER" id="PTHR10000">
    <property type="entry name" value="PHOSPHOSERINE PHOSPHATASE"/>
    <property type="match status" value="1"/>
</dbReference>
<dbReference type="PANTHER" id="PTHR10000:SF8">
    <property type="entry name" value="HAD SUPERFAMILY HYDROLASE-LIKE, TYPE 3"/>
    <property type="match status" value="1"/>
</dbReference>
<reference evidence="2" key="1">
    <citation type="submission" date="2015-10" db="EMBL/GenBank/DDBJ databases">
        <title>Complete Genome Sequence of Aeromonas schubertii strain WL1483.</title>
        <authorList>
            <person name="Liu L."/>
        </authorList>
    </citation>
    <scope>NUCLEOTIDE SEQUENCE [LARGE SCALE GENOMIC DNA]</scope>
    <source>
        <strain evidence="2">WL1483</strain>
    </source>
</reference>
<sequence>MYKLIALDMDGTLLNHQKQISARNKAAIAAALLQGVTVVLASGRPLEGMSAYLEELGMTGEQDYVICYNGTLVQRAADRGVIRSQSLRGSDASRIASLAAELGVNVHAFSPERGLITPAMNHYTEHESRLNDLPVTLLDFAGLSPEEEILKVMLIDPPELLGPAIARLPAELYQAYTVVQSAPFFLEIMNRESHKGAGVAALAEHLGIERHQVICMGDAGNDSHMIDYAGLGIAMGNATDELKAMADHITASNDEDGVALAIERFVLGH</sequence>
<dbReference type="SUPFAM" id="SSF56784">
    <property type="entry name" value="HAD-like"/>
    <property type="match status" value="1"/>
</dbReference>
<dbReference type="InterPro" id="IPR006379">
    <property type="entry name" value="HAD-SF_hydro_IIB"/>
</dbReference>
<name>A0A0S2SJL1_9GAMM</name>
<dbReference type="GO" id="GO:0005829">
    <property type="term" value="C:cytosol"/>
    <property type="evidence" value="ECO:0007669"/>
    <property type="project" value="TreeGrafter"/>
</dbReference>
<dbReference type="KEGG" id="asr:WL1483_2474"/>
<evidence type="ECO:0000313" key="2">
    <source>
        <dbReference type="Proteomes" id="UP000058114"/>
    </source>
</evidence>
<dbReference type="EMBL" id="CP013067">
    <property type="protein sequence ID" value="ALP41893.1"/>
    <property type="molecule type" value="Genomic_DNA"/>
</dbReference>
<dbReference type="SFLD" id="SFLDG01140">
    <property type="entry name" value="C2.B:_Phosphomannomutase_and_P"/>
    <property type="match status" value="1"/>
</dbReference>
<keyword evidence="1" id="KW-0378">Hydrolase</keyword>
<accession>A0A0S2SJL1</accession>
<dbReference type="NCBIfam" id="NF007806">
    <property type="entry name" value="PRK10513.1"/>
    <property type="match status" value="1"/>
</dbReference>
<dbReference type="SFLD" id="SFLDS00003">
    <property type="entry name" value="Haloacid_Dehalogenase"/>
    <property type="match status" value="1"/>
</dbReference>
<gene>
    <name evidence="1" type="primary">yidA</name>
    <name evidence="1" type="ORF">WL1483_2474</name>
</gene>
<protein>
    <submittedName>
        <fullName evidence="1">HAD superfamily hydrolase</fullName>
    </submittedName>
</protein>
<dbReference type="PROSITE" id="PS01228">
    <property type="entry name" value="COF_1"/>
    <property type="match status" value="1"/>
</dbReference>
<evidence type="ECO:0000313" key="1">
    <source>
        <dbReference type="EMBL" id="ALP41893.1"/>
    </source>
</evidence>
<dbReference type="InterPro" id="IPR000150">
    <property type="entry name" value="Cof"/>
</dbReference>
<dbReference type="NCBIfam" id="TIGR00099">
    <property type="entry name" value="Cof-subfamily"/>
    <property type="match status" value="1"/>
</dbReference>